<dbReference type="PANTHER" id="PTHR12788">
    <property type="entry name" value="PROTEIN-TYROSINE SULFOTRANSFERASE 2"/>
    <property type="match status" value="1"/>
</dbReference>
<evidence type="ECO:0000313" key="2">
    <source>
        <dbReference type="EMBL" id="VAV90010.1"/>
    </source>
</evidence>
<dbReference type="GO" id="GO:0005794">
    <property type="term" value="C:Golgi apparatus"/>
    <property type="evidence" value="ECO:0007669"/>
    <property type="project" value="TreeGrafter"/>
</dbReference>
<name>A0A3B0RA19_9ZZZZ</name>
<evidence type="ECO:0008006" key="3">
    <source>
        <dbReference type="Google" id="ProtNLM"/>
    </source>
</evidence>
<dbReference type="Pfam" id="PF13469">
    <property type="entry name" value="Sulfotransfer_3"/>
    <property type="match status" value="1"/>
</dbReference>
<gene>
    <name evidence="2" type="ORF">MNBD_ALPHA05-397</name>
</gene>
<dbReference type="GO" id="GO:0008476">
    <property type="term" value="F:protein-tyrosine sulfotransferase activity"/>
    <property type="evidence" value="ECO:0007669"/>
    <property type="project" value="InterPro"/>
</dbReference>
<organism evidence="2">
    <name type="scientific">hydrothermal vent metagenome</name>
    <dbReference type="NCBI Taxonomy" id="652676"/>
    <lineage>
        <taxon>unclassified sequences</taxon>
        <taxon>metagenomes</taxon>
        <taxon>ecological metagenomes</taxon>
    </lineage>
</organism>
<dbReference type="EMBL" id="UOEH01000024">
    <property type="protein sequence ID" value="VAV90010.1"/>
    <property type="molecule type" value="Genomic_DNA"/>
</dbReference>
<dbReference type="SUPFAM" id="SSF52540">
    <property type="entry name" value="P-loop containing nucleoside triphosphate hydrolases"/>
    <property type="match status" value="1"/>
</dbReference>
<dbReference type="Gene3D" id="3.40.50.300">
    <property type="entry name" value="P-loop containing nucleotide triphosphate hydrolases"/>
    <property type="match status" value="1"/>
</dbReference>
<proteinExistence type="predicted"/>
<dbReference type="InterPro" id="IPR026634">
    <property type="entry name" value="TPST-like"/>
</dbReference>
<protein>
    <recommendedName>
        <fullName evidence="3">Sulfotransferase</fullName>
    </recommendedName>
</protein>
<evidence type="ECO:0000256" key="1">
    <source>
        <dbReference type="ARBA" id="ARBA00022679"/>
    </source>
</evidence>
<reference evidence="2" key="1">
    <citation type="submission" date="2018-06" db="EMBL/GenBank/DDBJ databases">
        <authorList>
            <person name="Zhirakovskaya E."/>
        </authorList>
    </citation>
    <scope>NUCLEOTIDE SEQUENCE</scope>
</reference>
<keyword evidence="1" id="KW-0808">Transferase</keyword>
<dbReference type="InterPro" id="IPR027417">
    <property type="entry name" value="P-loop_NTPase"/>
</dbReference>
<dbReference type="PANTHER" id="PTHR12788:SF10">
    <property type="entry name" value="PROTEIN-TYROSINE SULFOTRANSFERASE"/>
    <property type="match status" value="1"/>
</dbReference>
<accession>A0A3B0RA19</accession>
<dbReference type="AlphaFoldDB" id="A0A3B0RA19"/>
<sequence length="325" mass="36887">MNLESNHKAGKGPARGGQQIIFVCGALRSGTTLLRLMLKHHLQMSNPGEMDFLFECPTGADGKRDIEAYKSFLRLNRIFCATGLPIDETLDYTDLVHSFVAGVRQPGKVMSVNLHRNFERVPEIFPDARYIHLLRDPRDVARSSIGMGWAGNVYHGVDHWIDSERSFEKLEGQIGADKIYSLKNEDLIADAERALTPLCAFMGVPYDARMLTYPENSTYSAPDVALVNQWRRLQSEREVGLVEGKVGMMLRARGYEPSGYKVLIPNRFERMRLQTGNRIGRLRTVLRRYGPVLTGLDIVSRRLPLPGLREVVQRRMNEKAVQFLK</sequence>